<keyword evidence="2" id="KW-1133">Transmembrane helix</keyword>
<reference evidence="5" key="1">
    <citation type="journal article" date="2020" name="Stud. Mycol.">
        <title>101 Dothideomycetes genomes: a test case for predicting lifestyles and emergence of pathogens.</title>
        <authorList>
            <person name="Haridas S."/>
            <person name="Albert R."/>
            <person name="Binder M."/>
            <person name="Bloem J."/>
            <person name="Labutti K."/>
            <person name="Salamov A."/>
            <person name="Andreopoulos B."/>
            <person name="Baker S."/>
            <person name="Barry K."/>
            <person name="Bills G."/>
            <person name="Bluhm B."/>
            <person name="Cannon C."/>
            <person name="Castanera R."/>
            <person name="Culley D."/>
            <person name="Daum C."/>
            <person name="Ezra D."/>
            <person name="Gonzalez J."/>
            <person name="Henrissat B."/>
            <person name="Kuo A."/>
            <person name="Liang C."/>
            <person name="Lipzen A."/>
            <person name="Lutzoni F."/>
            <person name="Magnuson J."/>
            <person name="Mondo S."/>
            <person name="Nolan M."/>
            <person name="Ohm R."/>
            <person name="Pangilinan J."/>
            <person name="Park H.-J."/>
            <person name="Ramirez L."/>
            <person name="Alfaro M."/>
            <person name="Sun H."/>
            <person name="Tritt A."/>
            <person name="Yoshinaga Y."/>
            <person name="Zwiers L.-H."/>
            <person name="Turgeon B."/>
            <person name="Goodwin S."/>
            <person name="Spatafora J."/>
            <person name="Crous P."/>
            <person name="Grigoriev I."/>
        </authorList>
    </citation>
    <scope>NUCLEOTIDE SEQUENCE</scope>
    <source>
        <strain evidence="5">ATCC 74209</strain>
    </source>
</reference>
<feature type="chain" id="PRO_5040169662" evidence="3">
    <location>
        <begin position="24"/>
        <end position="463"/>
    </location>
</feature>
<keyword evidence="2" id="KW-0472">Membrane</keyword>
<dbReference type="EMBL" id="ML993988">
    <property type="protein sequence ID" value="KAF2201162.1"/>
    <property type="molecule type" value="Genomic_DNA"/>
</dbReference>
<evidence type="ECO:0000313" key="6">
    <source>
        <dbReference type="Proteomes" id="UP000799536"/>
    </source>
</evidence>
<sequence>MFFINFFSFVVAALALLSTRVFAGAPAASTFYIEKTQTQFSLNIANESFSNDISIYFTSPAYSWVAVGFGERMSGSLMLVMYLSKDSKNISISPRIATSHSEPTFAPSINLTTLPGTGIVDDMFVLKAVCHNCKSWSSGSLPENSNEAPMIYAFGPGSKLQSDSKSAPLKRHYKYGRFTMDMVAARGASGIPEPLAENRGVKVLGTMKRDHDRANLAHAVLGCIALFMLWPINTFMAGFVRRKGIQMGFSVFLMVFMAMSYGLGISVSRQYNHSKSFTTSHQILAFLLIPLLLLIFILPLPSLGNLLSASNILSRLHTPLSYLALILLLITGGLGLHLSSAAPPFIFAYVSLSLFTIFALLIIQTLIWKCGRNRRDSRSNSSSSRGIERFGSSRLGRRSSDSRSAIGTPHSDVNCQGGYRSGNNGRYSPNGGIYGGGTMPGPQYLLNMHPGVPVYPHGGAPAV</sequence>
<keyword evidence="2" id="KW-0812">Transmembrane</keyword>
<feature type="compositionally biased region" description="Low complexity" evidence="1">
    <location>
        <begin position="379"/>
        <end position="394"/>
    </location>
</feature>
<dbReference type="Pfam" id="PF16010">
    <property type="entry name" value="CDH-cyt"/>
    <property type="match status" value="1"/>
</dbReference>
<evidence type="ECO:0000259" key="4">
    <source>
        <dbReference type="SMART" id="SM00664"/>
    </source>
</evidence>
<comment type="caution">
    <text evidence="5">The sequence shown here is derived from an EMBL/GenBank/DDBJ whole genome shotgun (WGS) entry which is preliminary data.</text>
</comment>
<dbReference type="AlphaFoldDB" id="A0A9P4JQB1"/>
<name>A0A9P4JQB1_9PLEO</name>
<feature type="region of interest" description="Disordered" evidence="1">
    <location>
        <begin position="374"/>
        <end position="421"/>
    </location>
</feature>
<accession>A0A9P4JQB1</accession>
<feature type="transmembrane region" description="Helical" evidence="2">
    <location>
        <begin position="283"/>
        <end position="308"/>
    </location>
</feature>
<dbReference type="Proteomes" id="UP000799536">
    <property type="component" value="Unassembled WGS sequence"/>
</dbReference>
<keyword evidence="3" id="KW-0732">Signal</keyword>
<keyword evidence="6" id="KW-1185">Reference proteome</keyword>
<feature type="transmembrane region" description="Helical" evidence="2">
    <location>
        <begin position="216"/>
        <end position="239"/>
    </location>
</feature>
<feature type="domain" description="DOMON" evidence="4">
    <location>
        <begin position="64"/>
        <end position="155"/>
    </location>
</feature>
<dbReference type="InterPro" id="IPR005018">
    <property type="entry name" value="DOMON_domain"/>
</dbReference>
<dbReference type="PANTHER" id="PTHR47797">
    <property type="entry name" value="DEHYDROGENASE, PUTATIVE (AFU_ORTHOLOGUE AFUA_8G05805)-RELATED"/>
    <property type="match status" value="1"/>
</dbReference>
<evidence type="ECO:0000256" key="1">
    <source>
        <dbReference type="SAM" id="MobiDB-lite"/>
    </source>
</evidence>
<feature type="transmembrane region" description="Helical" evidence="2">
    <location>
        <begin position="320"/>
        <end position="340"/>
    </location>
</feature>
<dbReference type="CDD" id="cd09630">
    <property type="entry name" value="CDH_like_cytochrome"/>
    <property type="match status" value="1"/>
</dbReference>
<evidence type="ECO:0000313" key="5">
    <source>
        <dbReference type="EMBL" id="KAF2201162.1"/>
    </source>
</evidence>
<evidence type="ECO:0000256" key="3">
    <source>
        <dbReference type="SAM" id="SignalP"/>
    </source>
</evidence>
<dbReference type="InterPro" id="IPR015920">
    <property type="entry name" value="Cellobiose_DH-like_cyt"/>
</dbReference>
<dbReference type="SMART" id="SM00664">
    <property type="entry name" value="DoH"/>
    <property type="match status" value="1"/>
</dbReference>
<evidence type="ECO:0000256" key="2">
    <source>
        <dbReference type="SAM" id="Phobius"/>
    </source>
</evidence>
<feature type="transmembrane region" description="Helical" evidence="2">
    <location>
        <begin position="346"/>
        <end position="368"/>
    </location>
</feature>
<dbReference type="OrthoDB" id="19261at2759"/>
<feature type="transmembrane region" description="Helical" evidence="2">
    <location>
        <begin position="251"/>
        <end position="271"/>
    </location>
</feature>
<proteinExistence type="predicted"/>
<dbReference type="PANTHER" id="PTHR47797:SF1">
    <property type="entry name" value="CYTOCHROME B561 DOMAIN-CONTAINING PROTEIN-RELATED"/>
    <property type="match status" value="1"/>
</dbReference>
<protein>
    <submittedName>
        <fullName evidence="5">CBD9-like protein</fullName>
    </submittedName>
</protein>
<gene>
    <name evidence="5" type="ORF">GQ43DRAFT_416400</name>
</gene>
<dbReference type="Gene3D" id="2.60.40.1210">
    <property type="entry name" value="Cellobiose dehydrogenase, cytochrome domain"/>
    <property type="match status" value="1"/>
</dbReference>
<feature type="signal peptide" evidence="3">
    <location>
        <begin position="1"/>
        <end position="23"/>
    </location>
</feature>
<dbReference type="SUPFAM" id="SSF49344">
    <property type="entry name" value="CBD9-like"/>
    <property type="match status" value="1"/>
</dbReference>
<organism evidence="5 6">
    <name type="scientific">Delitschia confertaspora ATCC 74209</name>
    <dbReference type="NCBI Taxonomy" id="1513339"/>
    <lineage>
        <taxon>Eukaryota</taxon>
        <taxon>Fungi</taxon>
        <taxon>Dikarya</taxon>
        <taxon>Ascomycota</taxon>
        <taxon>Pezizomycotina</taxon>
        <taxon>Dothideomycetes</taxon>
        <taxon>Pleosporomycetidae</taxon>
        <taxon>Pleosporales</taxon>
        <taxon>Delitschiaceae</taxon>
        <taxon>Delitschia</taxon>
    </lineage>
</organism>